<organism evidence="1">
    <name type="scientific">Gordonia amarae</name>
    <dbReference type="NCBI Taxonomy" id="36821"/>
    <lineage>
        <taxon>Bacteria</taxon>
        <taxon>Bacillati</taxon>
        <taxon>Actinomycetota</taxon>
        <taxon>Actinomycetes</taxon>
        <taxon>Mycobacteriales</taxon>
        <taxon>Gordoniaceae</taxon>
        <taxon>Gordonia</taxon>
    </lineage>
</organism>
<dbReference type="PANTHER" id="PTHR43422:SF3">
    <property type="entry name" value="THIAMINE THIAZOLE SYNTHASE"/>
    <property type="match status" value="1"/>
</dbReference>
<dbReference type="PANTHER" id="PTHR43422">
    <property type="entry name" value="THIAMINE THIAZOLE SYNTHASE"/>
    <property type="match status" value="1"/>
</dbReference>
<sequence>MTLGKKAVILGGSIAGMCAAGAVAPHFDEVVVLERDVIADNMEHRRGVPQSKHPHFLLNSGRRAMDTLFPGYEDDLIEAGGLHLMPSVSAAHCEGEGWIPRSESTMSMVYASRLLIERVLRNKLAEVANITVLEGVNVTGLETVDGGKPGGAVTGVWLTGGDEGPAKRLIKADLVIDTLGRGSAVSAWLEKAGWPAPPVQSLDAGCTYTTQWFQKPAERPDDWWWHHMSVMPTQQATPHPAEHDFISQIFPIEGDRVLVTMGSWGHPMPRKEDEFIETTKRLRAPAFNKAVERCTPLSKVFVTKSTGNMRKRYDKLDNPPIGLLVIGDAICGFNPFYAQGMSSAGKCSVLLDEMLSERTSGIEPGFYKTYFAEQCKLLDDIWTLALARDRGYSNATGTDIAPKWQQRLTSRLSWPLFNLLSAATREDPYLENHFTAVFNLDESVTEMVKDPKFIAGMAKFAVKKALKRNKLPIGFDQTLDPPSQIYRDFTPYPGGPATVIERPAKTAPEPEASPVA</sequence>
<dbReference type="Gene3D" id="3.50.50.60">
    <property type="entry name" value="FAD/NAD(P)-binding domain"/>
    <property type="match status" value="1"/>
</dbReference>
<dbReference type="AlphaFoldDB" id="A0A857KX10"/>
<accession>A0A857KX10</accession>
<reference evidence="1" key="1">
    <citation type="journal article" date="2021" name="Nat. Microbiol.">
        <title>Cocultivation of an ultrasmall environmental parasitic bacterium with lytic ability against bacteria associated with wastewater foams.</title>
        <authorList>
            <person name="Batinovic S."/>
            <person name="Rose J.J.A."/>
            <person name="Ratcliffe J."/>
            <person name="Seviour R.J."/>
            <person name="Petrovski S."/>
        </authorList>
    </citation>
    <scope>NUCLEOTIDE SEQUENCE</scope>
    <source>
        <strain evidence="1">CON44</strain>
    </source>
</reference>
<evidence type="ECO:0000313" key="1">
    <source>
        <dbReference type="EMBL" id="QHN39604.1"/>
    </source>
</evidence>
<proteinExistence type="predicted"/>
<dbReference type="InterPro" id="IPR036188">
    <property type="entry name" value="FAD/NAD-bd_sf"/>
</dbReference>
<protein>
    <submittedName>
        <fullName evidence="1">Uncharacterized protein</fullName>
    </submittedName>
</protein>
<dbReference type="RefSeq" id="WP_005183289.1">
    <property type="nucleotide sequence ID" value="NZ_CP045804.1"/>
</dbReference>
<gene>
    <name evidence="1" type="ORF">GII30_10925</name>
</gene>
<name>A0A857KX10_9ACTN</name>
<dbReference type="SUPFAM" id="SSF51905">
    <property type="entry name" value="FAD/NAD(P)-binding domain"/>
    <property type="match status" value="1"/>
</dbReference>
<dbReference type="EMBL" id="CP045810">
    <property type="protein sequence ID" value="QHN39604.1"/>
    <property type="molecule type" value="Genomic_DNA"/>
</dbReference>